<accession>W9H545</accession>
<reference evidence="2 3" key="1">
    <citation type="submission" date="2013-08" db="EMBL/GenBank/DDBJ databases">
        <title>The genome sequence of Skermanella stibiiresistens.</title>
        <authorList>
            <person name="Zhu W."/>
            <person name="Wang G."/>
        </authorList>
    </citation>
    <scope>NUCLEOTIDE SEQUENCE [LARGE SCALE GENOMIC DNA]</scope>
    <source>
        <strain evidence="2 3">SB22</strain>
    </source>
</reference>
<proteinExistence type="predicted"/>
<organism evidence="2 3">
    <name type="scientific">Skermanella stibiiresistens SB22</name>
    <dbReference type="NCBI Taxonomy" id="1385369"/>
    <lineage>
        <taxon>Bacteria</taxon>
        <taxon>Pseudomonadati</taxon>
        <taxon>Pseudomonadota</taxon>
        <taxon>Alphaproteobacteria</taxon>
        <taxon>Rhodospirillales</taxon>
        <taxon>Azospirillaceae</taxon>
        <taxon>Skermanella</taxon>
    </lineage>
</organism>
<feature type="compositionally biased region" description="Basic and acidic residues" evidence="1">
    <location>
        <begin position="327"/>
        <end position="345"/>
    </location>
</feature>
<dbReference type="Proteomes" id="UP000019486">
    <property type="component" value="Unassembled WGS sequence"/>
</dbReference>
<comment type="caution">
    <text evidence="2">The sequence shown here is derived from an EMBL/GenBank/DDBJ whole genome shotgun (WGS) entry which is preliminary data.</text>
</comment>
<feature type="compositionally biased region" description="Basic and acidic residues" evidence="1">
    <location>
        <begin position="361"/>
        <end position="371"/>
    </location>
</feature>
<evidence type="ECO:0000313" key="3">
    <source>
        <dbReference type="Proteomes" id="UP000019486"/>
    </source>
</evidence>
<dbReference type="PATRIC" id="fig|1385369.3.peg.3156"/>
<dbReference type="PANTHER" id="PTHR37508:SF1">
    <property type="entry name" value="TRANSMEMBRANE PROTEIN"/>
    <property type="match status" value="1"/>
</dbReference>
<feature type="region of interest" description="Disordered" evidence="1">
    <location>
        <begin position="352"/>
        <end position="371"/>
    </location>
</feature>
<dbReference type="AlphaFoldDB" id="W9H545"/>
<keyword evidence="3" id="KW-1185">Reference proteome</keyword>
<dbReference type="OrthoDB" id="9204533at2"/>
<evidence type="ECO:0000256" key="1">
    <source>
        <dbReference type="SAM" id="MobiDB-lite"/>
    </source>
</evidence>
<protein>
    <submittedName>
        <fullName evidence="2">Uncharacterized protein</fullName>
    </submittedName>
</protein>
<gene>
    <name evidence="2" type="ORF">N825_04650</name>
</gene>
<evidence type="ECO:0000313" key="2">
    <source>
        <dbReference type="EMBL" id="EWY39911.1"/>
    </source>
</evidence>
<dbReference type="RefSeq" id="WP_037453444.1">
    <property type="nucleotide sequence ID" value="NZ_AVFL01000010.1"/>
</dbReference>
<sequence>MSEIVKYDVVKFDPATNEVVLSHKGKSETVVIDKEPGSTSALVVQGRVEILQDLNLDTVLTNLERTGDLLNLAYNGVAGYKAGVLQAKVSRLLYDLAGVCSDCANTMLTFQAKSNLILGNTLKTYRYLLSGKETLAMKQIEHCCAAADEMARYADKLAKTFDKMADDTQTVLEDTLMARGEEFERNEAIKRQLATMDTDLKVVKTKQAELIKAIKSAQDLYNEAKEKEEVESKRAFALQIASVVVSGIGAGVSAFVAVKNPLGAVMSSGGSKPDTTKDDEAIKEAKKELETKREELTKKNEEVEKTRVEAEQLKTASATKRRKANKLKAELAAAEKDTGVKPEQTAKLKVEAEAVEEDAKESETKAATREKDLERLQKQVENLQQAAEKTADRLAQAGDKTQARADAARSEKLKALDNKLDLEERNRQALVSMVEYAEKIKNTEIDKQTVEAAVASLTTAIGALKQIAVALITARDFWNSMAEYCRRTMEGEYIQSVRDYMDTLSKEERLEMYRDPEFIGQAVIYAARWKSLELVCGEYYDAATRAKLKVHGHMEANPTIEESRRLAAGMAGTLKKDAEADIARITEKKARITVERQLTEARAA</sequence>
<dbReference type="STRING" id="1385369.N825_04650"/>
<dbReference type="PANTHER" id="PTHR37508">
    <property type="entry name" value="TRANSMEMBRANE PROTEIN"/>
    <property type="match status" value="1"/>
</dbReference>
<dbReference type="EMBL" id="AVFL01000010">
    <property type="protein sequence ID" value="EWY39911.1"/>
    <property type="molecule type" value="Genomic_DNA"/>
</dbReference>
<name>W9H545_9PROT</name>
<feature type="region of interest" description="Disordered" evidence="1">
    <location>
        <begin position="313"/>
        <end position="345"/>
    </location>
</feature>